<evidence type="ECO:0000313" key="2">
    <source>
        <dbReference type="Proteomes" id="UP001060215"/>
    </source>
</evidence>
<proteinExistence type="predicted"/>
<comment type="caution">
    <text evidence="1">The sequence shown here is derived from an EMBL/GenBank/DDBJ whole genome shotgun (WGS) entry which is preliminary data.</text>
</comment>
<dbReference type="Proteomes" id="UP001060215">
    <property type="component" value="Chromosome 7"/>
</dbReference>
<dbReference type="EMBL" id="CM045764">
    <property type="protein sequence ID" value="KAI8005552.1"/>
    <property type="molecule type" value="Genomic_DNA"/>
</dbReference>
<name>A0ACC0GWD8_9ERIC</name>
<protein>
    <submittedName>
        <fullName evidence="1">Actin-related protein 3</fullName>
    </submittedName>
</protein>
<keyword evidence="2" id="KW-1185">Reference proteome</keyword>
<sequence>MLSGDIVPHPQETNCYTSSDIVKEFNKYDRELAKYFKQYKGIKPRTGTPYSFDIGYERFLGPEVTAQDVSTMLRCEQRTIIL</sequence>
<accession>A0ACC0GWD8</accession>
<gene>
    <name evidence="1" type="ORF">LOK49_LG07G03170</name>
</gene>
<evidence type="ECO:0000313" key="1">
    <source>
        <dbReference type="EMBL" id="KAI8005552.1"/>
    </source>
</evidence>
<organism evidence="1 2">
    <name type="scientific">Camellia lanceoleosa</name>
    <dbReference type="NCBI Taxonomy" id="1840588"/>
    <lineage>
        <taxon>Eukaryota</taxon>
        <taxon>Viridiplantae</taxon>
        <taxon>Streptophyta</taxon>
        <taxon>Embryophyta</taxon>
        <taxon>Tracheophyta</taxon>
        <taxon>Spermatophyta</taxon>
        <taxon>Magnoliopsida</taxon>
        <taxon>eudicotyledons</taxon>
        <taxon>Gunneridae</taxon>
        <taxon>Pentapetalae</taxon>
        <taxon>asterids</taxon>
        <taxon>Ericales</taxon>
        <taxon>Theaceae</taxon>
        <taxon>Camellia</taxon>
    </lineage>
</organism>
<reference evidence="1 2" key="1">
    <citation type="journal article" date="2022" name="Plant J.">
        <title>Chromosome-level genome of Camellia lanceoleosa provides a valuable resource for understanding genome evolution and self-incompatibility.</title>
        <authorList>
            <person name="Gong W."/>
            <person name="Xiao S."/>
            <person name="Wang L."/>
            <person name="Liao Z."/>
            <person name="Chang Y."/>
            <person name="Mo W."/>
            <person name="Hu G."/>
            <person name="Li W."/>
            <person name="Zhao G."/>
            <person name="Zhu H."/>
            <person name="Hu X."/>
            <person name="Ji K."/>
            <person name="Xiang X."/>
            <person name="Song Q."/>
            <person name="Yuan D."/>
            <person name="Jin S."/>
            <person name="Zhang L."/>
        </authorList>
    </citation>
    <scope>NUCLEOTIDE SEQUENCE [LARGE SCALE GENOMIC DNA]</scope>
    <source>
        <strain evidence="1">SQ_2022a</strain>
    </source>
</reference>